<accession>A0A1Z1M3N6</accession>
<gene>
    <name evidence="1" type="primary">ycf34</name>
</gene>
<name>A0A1Z1M3N6_9FLOR</name>
<dbReference type="GeneID" id="33353492"/>
<dbReference type="EMBL" id="MF101413">
    <property type="protein sequence ID" value="ARW60374.1"/>
    <property type="molecule type" value="Genomic_DNA"/>
</dbReference>
<protein>
    <recommendedName>
        <fullName evidence="2">Ycf34</fullName>
    </recommendedName>
</protein>
<evidence type="ECO:0008006" key="2">
    <source>
        <dbReference type="Google" id="ProtNLM"/>
    </source>
</evidence>
<evidence type="ECO:0000313" key="1">
    <source>
        <dbReference type="EMBL" id="ARW60374.1"/>
    </source>
</evidence>
<dbReference type="InterPro" id="IPR019656">
    <property type="entry name" value="Uncharacterised_Ycf34"/>
</dbReference>
<sequence length="75" mass="9067">MCICINCKHIHLCKTYEFIDKQHHNNKNKQIINYFTPMNTIIIVNINKQNYSIYLDWDLQECSSFVEKPGNWLIF</sequence>
<keyword evidence="1" id="KW-0934">Plastid</keyword>
<geneLocation type="chloroplast" evidence="1"/>
<dbReference type="Pfam" id="PF10718">
    <property type="entry name" value="Ycf34"/>
    <property type="match status" value="1"/>
</dbReference>
<proteinExistence type="predicted"/>
<reference evidence="1" key="1">
    <citation type="journal article" date="2017" name="J. Phycol.">
        <title>Analysis of chloroplast genomes and a supermatrix inform reclassification of the Rhodomelaceae (Rhodophyta).</title>
        <authorList>
            <person name="Diaz-Tapia P."/>
            <person name="Maggs C.A."/>
            <person name="West J.A."/>
            <person name="Verbruggen H."/>
        </authorList>
    </citation>
    <scope>NUCLEOTIDE SEQUENCE</scope>
    <source>
        <strain evidence="1">JH1427</strain>
    </source>
</reference>
<organism evidence="1">
    <name type="scientific">Periphykon beckeri</name>
    <dbReference type="NCBI Taxonomy" id="2006982"/>
    <lineage>
        <taxon>Eukaryota</taxon>
        <taxon>Rhodophyta</taxon>
        <taxon>Florideophyceae</taxon>
        <taxon>Rhodymeniophycidae</taxon>
        <taxon>Ceramiales</taxon>
        <taxon>Rhodomelaceae</taxon>
        <taxon>Periphykon</taxon>
    </lineage>
</organism>
<keyword evidence="1" id="KW-0150">Chloroplast</keyword>
<dbReference type="AlphaFoldDB" id="A0A1Z1M3N6"/>
<dbReference type="RefSeq" id="YP_009392026.1">
    <property type="nucleotide sequence ID" value="NC_035261.1"/>
</dbReference>